<keyword evidence="3" id="KW-0813">Transport</keyword>
<sequence>MSDTLFVFLLILAASFVFSASLSRIPLLRIPSTVGYLLFGVLLQAPRLHITGTEVDWLNHLADFGLLFLMYISGMEIDIRQLRPVGRHSPTVATGLSIFCGTLLLSFGISLWLCHLTPPPTNPYMLALLFSTTSLGVILPILEETGLLKSTFGQTLLVSALLADFLTMFLLSMFITIQISGSFTRVLLTCAIIPFTILVYGVLRSVQRLPALRRLAGDVQVRIRAVVALLSVTVTLADFTGAEPILGSFLVGMLVSALPFSFKDKLRDYSHGIGYGFFIPLFFISVGLDFDFRSVLSRDTLVWIPVLTVVAFVVKLIPSLHLVRQFGWRKAMGGGILLSARLSLIAAAAQIGVQIGTMSQQFADCIILVAVFTSMLSPIAFVAILSKQRSADISS</sequence>
<dbReference type="InterPro" id="IPR038770">
    <property type="entry name" value="Na+/solute_symporter_sf"/>
</dbReference>
<dbReference type="InterPro" id="IPR006153">
    <property type="entry name" value="Cation/H_exchanger_TM"/>
</dbReference>
<feature type="domain" description="Cation/H+ exchanger transmembrane" evidence="10">
    <location>
        <begin position="18"/>
        <end position="385"/>
    </location>
</feature>
<feature type="transmembrane region" description="Helical" evidence="9">
    <location>
        <begin position="361"/>
        <end position="385"/>
    </location>
</feature>
<evidence type="ECO:0000313" key="12">
    <source>
        <dbReference type="Proteomes" id="UP001164761"/>
    </source>
</evidence>
<evidence type="ECO:0000313" key="11">
    <source>
        <dbReference type="EMBL" id="WAH43655.1"/>
    </source>
</evidence>
<dbReference type="Gene3D" id="1.20.1530.20">
    <property type="match status" value="1"/>
</dbReference>
<feature type="transmembrane region" description="Helical" evidence="9">
    <location>
        <begin position="269"/>
        <end position="288"/>
    </location>
</feature>
<evidence type="ECO:0000256" key="4">
    <source>
        <dbReference type="ARBA" id="ARBA00022449"/>
    </source>
</evidence>
<evidence type="ECO:0000256" key="3">
    <source>
        <dbReference type="ARBA" id="ARBA00022448"/>
    </source>
</evidence>
<comment type="similarity">
    <text evidence="2">Belongs to the monovalent cation:proton antiporter 2 (CPA2) transporter (TC 2.A.37) family.</text>
</comment>
<keyword evidence="4" id="KW-0050">Antiport</keyword>
<accession>A0ABY6ZNZ4</accession>
<feature type="transmembrane region" description="Helical" evidence="9">
    <location>
        <begin position="57"/>
        <end position="79"/>
    </location>
</feature>
<feature type="transmembrane region" description="Helical" evidence="9">
    <location>
        <begin position="124"/>
        <end position="142"/>
    </location>
</feature>
<dbReference type="Pfam" id="PF00999">
    <property type="entry name" value="Na_H_Exchanger"/>
    <property type="match status" value="1"/>
</dbReference>
<proteinExistence type="inferred from homology"/>
<keyword evidence="8 9" id="KW-0472">Membrane</keyword>
<keyword evidence="7" id="KW-0406">Ion transport</keyword>
<protein>
    <submittedName>
        <fullName evidence="11">Cation:proton antiporter</fullName>
    </submittedName>
</protein>
<dbReference type="EMBL" id="CP104067">
    <property type="protein sequence ID" value="WAH43655.1"/>
    <property type="molecule type" value="Genomic_DNA"/>
</dbReference>
<evidence type="ECO:0000256" key="6">
    <source>
        <dbReference type="ARBA" id="ARBA00022989"/>
    </source>
</evidence>
<keyword evidence="6 9" id="KW-1133">Transmembrane helix</keyword>
<keyword evidence="5 9" id="KW-0812">Transmembrane</keyword>
<keyword evidence="12" id="KW-1185">Reference proteome</keyword>
<name>A0ABY6ZNZ4_9BACL</name>
<evidence type="ECO:0000256" key="5">
    <source>
        <dbReference type="ARBA" id="ARBA00022692"/>
    </source>
</evidence>
<feature type="transmembrane region" description="Helical" evidence="9">
    <location>
        <begin position="300"/>
        <end position="323"/>
    </location>
</feature>
<gene>
    <name evidence="11" type="ORF">NZD89_09880</name>
</gene>
<feature type="transmembrane region" description="Helical" evidence="9">
    <location>
        <begin position="154"/>
        <end position="177"/>
    </location>
</feature>
<feature type="transmembrane region" description="Helical" evidence="9">
    <location>
        <begin position="245"/>
        <end position="262"/>
    </location>
</feature>
<dbReference type="RefSeq" id="WP_268007540.1">
    <property type="nucleotide sequence ID" value="NZ_CP104067.1"/>
</dbReference>
<evidence type="ECO:0000259" key="10">
    <source>
        <dbReference type="Pfam" id="PF00999"/>
    </source>
</evidence>
<organism evidence="11 12">
    <name type="scientific">Alicyclobacillus fastidiosus</name>
    <dbReference type="NCBI Taxonomy" id="392011"/>
    <lineage>
        <taxon>Bacteria</taxon>
        <taxon>Bacillati</taxon>
        <taxon>Bacillota</taxon>
        <taxon>Bacilli</taxon>
        <taxon>Bacillales</taxon>
        <taxon>Alicyclobacillaceae</taxon>
        <taxon>Alicyclobacillus</taxon>
    </lineage>
</organism>
<dbReference type="PANTHER" id="PTHR43562">
    <property type="entry name" value="NAPA-TYPE SODIUM/HYDROGEN ANTIPORTER"/>
    <property type="match status" value="1"/>
</dbReference>
<feature type="transmembrane region" description="Helical" evidence="9">
    <location>
        <begin position="91"/>
        <end position="112"/>
    </location>
</feature>
<evidence type="ECO:0000256" key="8">
    <source>
        <dbReference type="ARBA" id="ARBA00023136"/>
    </source>
</evidence>
<feature type="transmembrane region" description="Helical" evidence="9">
    <location>
        <begin position="223"/>
        <end position="239"/>
    </location>
</feature>
<feature type="transmembrane region" description="Helical" evidence="9">
    <location>
        <begin position="183"/>
        <end position="203"/>
    </location>
</feature>
<comment type="subcellular location">
    <subcellularLocation>
        <location evidence="1">Membrane</location>
        <topology evidence="1">Multi-pass membrane protein</topology>
    </subcellularLocation>
</comment>
<dbReference type="Proteomes" id="UP001164761">
    <property type="component" value="Chromosome"/>
</dbReference>
<evidence type="ECO:0000256" key="1">
    <source>
        <dbReference type="ARBA" id="ARBA00004141"/>
    </source>
</evidence>
<evidence type="ECO:0000256" key="9">
    <source>
        <dbReference type="SAM" id="Phobius"/>
    </source>
</evidence>
<feature type="transmembrane region" description="Helical" evidence="9">
    <location>
        <begin position="335"/>
        <end position="355"/>
    </location>
</feature>
<evidence type="ECO:0000256" key="2">
    <source>
        <dbReference type="ARBA" id="ARBA00005551"/>
    </source>
</evidence>
<reference evidence="11" key="1">
    <citation type="submission" date="2022-08" db="EMBL/GenBank/DDBJ databases">
        <title>Alicyclobacillus fastidiosus DSM 17978, complete genome.</title>
        <authorList>
            <person name="Wang Q."/>
            <person name="Cai R."/>
            <person name="Wang Z."/>
        </authorList>
    </citation>
    <scope>NUCLEOTIDE SEQUENCE</scope>
    <source>
        <strain evidence="11">DSM 17978</strain>
    </source>
</reference>
<evidence type="ECO:0000256" key="7">
    <source>
        <dbReference type="ARBA" id="ARBA00023065"/>
    </source>
</evidence>
<dbReference type="PANTHER" id="PTHR43562:SF1">
    <property type="entry name" value="NA(+)_H(+) ANTIPORTER YJBQ-RELATED"/>
    <property type="match status" value="1"/>
</dbReference>